<organism evidence="1 2">
    <name type="scientific">Lolliginicoccus lacisalsi</name>
    <dbReference type="NCBI Taxonomy" id="2742202"/>
    <lineage>
        <taxon>Bacteria</taxon>
        <taxon>Bacillati</taxon>
        <taxon>Actinomycetota</taxon>
        <taxon>Actinomycetes</taxon>
        <taxon>Mycobacteriales</taxon>
        <taxon>Hoyosellaceae</taxon>
        <taxon>Lolliginicoccus</taxon>
    </lineage>
</organism>
<accession>A0A927PLD3</accession>
<keyword evidence="2" id="KW-1185">Reference proteome</keyword>
<evidence type="ECO:0000313" key="2">
    <source>
        <dbReference type="Proteomes" id="UP000642993"/>
    </source>
</evidence>
<evidence type="ECO:0000313" key="1">
    <source>
        <dbReference type="EMBL" id="MBD8505729.1"/>
    </source>
</evidence>
<reference evidence="1" key="1">
    <citation type="submission" date="2020-09" db="EMBL/GenBank/DDBJ databases">
        <title>Hoyosella lacisalsi sp. nov., a halotolerant actinobacterium isolated from soil of Lake Gudzhirganskoe.</title>
        <authorList>
            <person name="Yang Q."/>
            <person name="Guo P.Y."/>
            <person name="Liu S.W."/>
            <person name="Li F.N."/>
            <person name="Sun C.H."/>
        </authorList>
    </citation>
    <scope>NUCLEOTIDE SEQUENCE</scope>
    <source>
        <strain evidence="1">G463</strain>
    </source>
</reference>
<dbReference type="AlphaFoldDB" id="A0A927PLD3"/>
<dbReference type="EMBL" id="JACYWE010000002">
    <property type="protein sequence ID" value="MBD8505729.1"/>
    <property type="molecule type" value="Genomic_DNA"/>
</dbReference>
<dbReference type="Proteomes" id="UP000642993">
    <property type="component" value="Unassembled WGS sequence"/>
</dbReference>
<name>A0A927PLD3_9ACTN</name>
<dbReference type="InterPro" id="IPR011008">
    <property type="entry name" value="Dimeric_a/b-barrel"/>
</dbReference>
<protein>
    <submittedName>
        <fullName evidence="1">Uncharacterized protein</fullName>
    </submittedName>
</protein>
<dbReference type="RefSeq" id="WP_192038199.1">
    <property type="nucleotide sequence ID" value="NZ_JACYWE010000002.1"/>
</dbReference>
<gene>
    <name evidence="1" type="ORF">HT102_04420</name>
</gene>
<proteinExistence type="predicted"/>
<dbReference type="SUPFAM" id="SSF54909">
    <property type="entry name" value="Dimeric alpha+beta barrel"/>
    <property type="match status" value="1"/>
</dbReference>
<sequence>MYMQVFQGHVADEQRLRDCLDQWTRDVRPDATGYLGATWGFSDDGTFVAMVRFDSEESARRNSERPEQGRWWAEAEQCFDGEVTFMDCPDVSEWLGGPSNKAGYVQVMEGHSPDIDRLRAIMNEEGQRMHELRPEIIGGTLARYGDDGYIEAVYFTSEAEAREHERLQIPASWKPAMDEERRLMGDVRYLDLHRPLAMS</sequence>
<comment type="caution">
    <text evidence="1">The sequence shown here is derived from an EMBL/GenBank/DDBJ whole genome shotgun (WGS) entry which is preliminary data.</text>
</comment>